<evidence type="ECO:0000256" key="1">
    <source>
        <dbReference type="ARBA" id="ARBA00004442"/>
    </source>
</evidence>
<gene>
    <name evidence="8" type="ORF">L21SP4_01905</name>
</gene>
<evidence type="ECO:0000256" key="4">
    <source>
        <dbReference type="ARBA" id="ARBA00022452"/>
    </source>
</evidence>
<keyword evidence="4" id="KW-1134">Transmembrane beta strand</keyword>
<evidence type="ECO:0000256" key="3">
    <source>
        <dbReference type="ARBA" id="ARBA00022448"/>
    </source>
</evidence>
<reference evidence="8 9" key="2">
    <citation type="journal article" date="2016" name="ISME J.">
        <title>Characterization of the first cultured representative of Verrucomicrobia subdivision 5 indicates the proposal of a novel phylum.</title>
        <authorList>
            <person name="Spring S."/>
            <person name="Bunk B."/>
            <person name="Sproer C."/>
            <person name="Schumann P."/>
            <person name="Rohde M."/>
            <person name="Tindall B.J."/>
            <person name="Klenk H.P."/>
        </authorList>
    </citation>
    <scope>NUCLEOTIDE SEQUENCE [LARGE SCALE GENOMIC DNA]</scope>
    <source>
        <strain evidence="8 9">L21-Fru-AB</strain>
    </source>
</reference>
<evidence type="ECO:0000313" key="8">
    <source>
        <dbReference type="EMBL" id="AKJ65141.1"/>
    </source>
</evidence>
<dbReference type="STRING" id="1307763.L21SP4_01905"/>
<dbReference type="InterPro" id="IPR003423">
    <property type="entry name" value="OMP_efflux"/>
</dbReference>
<keyword evidence="9" id="KW-1185">Reference proteome</keyword>
<keyword evidence="6" id="KW-0472">Membrane</keyword>
<name>A0A0G3EFB1_9BACT</name>
<evidence type="ECO:0000256" key="5">
    <source>
        <dbReference type="ARBA" id="ARBA00022692"/>
    </source>
</evidence>
<dbReference type="SUPFAM" id="SSF56954">
    <property type="entry name" value="Outer membrane efflux proteins (OEP)"/>
    <property type="match status" value="1"/>
</dbReference>
<accession>A0A0G3EFB1</accession>
<dbReference type="GO" id="GO:0015562">
    <property type="term" value="F:efflux transmembrane transporter activity"/>
    <property type="evidence" value="ECO:0007669"/>
    <property type="project" value="InterPro"/>
</dbReference>
<organism evidence="8 9">
    <name type="scientific">Kiritimatiella glycovorans</name>
    <dbReference type="NCBI Taxonomy" id="1307763"/>
    <lineage>
        <taxon>Bacteria</taxon>
        <taxon>Pseudomonadati</taxon>
        <taxon>Kiritimatiellota</taxon>
        <taxon>Kiritimatiellia</taxon>
        <taxon>Kiritimatiellales</taxon>
        <taxon>Kiritimatiellaceae</taxon>
        <taxon>Kiritimatiella</taxon>
    </lineage>
</organism>
<dbReference type="PANTHER" id="PTHR30026:SF20">
    <property type="entry name" value="OUTER MEMBRANE PROTEIN TOLC"/>
    <property type="match status" value="1"/>
</dbReference>
<dbReference type="Gene3D" id="1.20.1600.10">
    <property type="entry name" value="Outer membrane efflux proteins (OEP)"/>
    <property type="match status" value="1"/>
</dbReference>
<dbReference type="EMBL" id="CP010904">
    <property type="protein sequence ID" value="AKJ65141.1"/>
    <property type="molecule type" value="Genomic_DNA"/>
</dbReference>
<dbReference type="KEGG" id="vbl:L21SP4_01905"/>
<keyword evidence="7" id="KW-0998">Cell outer membrane</keyword>
<evidence type="ECO:0000313" key="9">
    <source>
        <dbReference type="Proteomes" id="UP000035268"/>
    </source>
</evidence>
<dbReference type="AlphaFoldDB" id="A0A0G3EFB1"/>
<sequence length="448" mass="49247">MGDASRMIRSIVFFIMSVATCAAGRDSLDWEACVRLAEQHHPRLVAAQASVRAAQAGTDIAESSTLPQLSVSGSGRYSESGGAGVPATGRESYGADFGVSQNLYSGGENRARIDSARAGLEAAIRSYEITAAEVTLDLRRAFIELLYAQQQVALNRGILDRLIGNEKLVELRYEGGREHKGSLALSRATTYEGRTDLAQAERQRSIARENLARTIGLDHVPPALAVTGAFEVDGTPVWSGGRELARATPEFSRRLALLDQSEADLRSAESGLRPDLDLTGSAGRAGEDLYLDEYSWSAGVRLSFPFWSGGRERHRIRQAEAGLLQAEAEVRNTLDALTRTLADAYRSYADAAENVEVRTRFLEASELRASIARRQYESGLLSFENWDIIESNLIQNRKQLLQSQRTALIAAAQWTRVRGLNAFDRAAVRRKESYDRREARPAQRTEGP</sequence>
<evidence type="ECO:0000256" key="2">
    <source>
        <dbReference type="ARBA" id="ARBA00007613"/>
    </source>
</evidence>
<comment type="subcellular location">
    <subcellularLocation>
        <location evidence="1">Cell outer membrane</location>
    </subcellularLocation>
</comment>
<comment type="similarity">
    <text evidence="2">Belongs to the outer membrane factor (OMF) (TC 1.B.17) family.</text>
</comment>
<keyword evidence="5" id="KW-0812">Transmembrane</keyword>
<dbReference type="GO" id="GO:0015288">
    <property type="term" value="F:porin activity"/>
    <property type="evidence" value="ECO:0007669"/>
    <property type="project" value="TreeGrafter"/>
</dbReference>
<proteinExistence type="inferred from homology"/>
<keyword evidence="3" id="KW-0813">Transport</keyword>
<dbReference type="Proteomes" id="UP000035268">
    <property type="component" value="Chromosome"/>
</dbReference>
<reference evidence="9" key="1">
    <citation type="submission" date="2015-02" db="EMBL/GenBank/DDBJ databases">
        <title>Description and complete genome sequence of the first cultured representative of the subdivision 5 of the Verrucomicrobia phylum.</title>
        <authorList>
            <person name="Spring S."/>
            <person name="Bunk B."/>
            <person name="Sproer C."/>
            <person name="Klenk H.-P."/>
        </authorList>
    </citation>
    <scope>NUCLEOTIDE SEQUENCE [LARGE SCALE GENOMIC DNA]</scope>
    <source>
        <strain evidence="9">L21-Fru-AB</strain>
    </source>
</reference>
<dbReference type="InterPro" id="IPR051906">
    <property type="entry name" value="TolC-like"/>
</dbReference>
<evidence type="ECO:0000256" key="6">
    <source>
        <dbReference type="ARBA" id="ARBA00023136"/>
    </source>
</evidence>
<protein>
    <submittedName>
        <fullName evidence="8">Outer membrane channel protein</fullName>
    </submittedName>
</protein>
<dbReference type="Pfam" id="PF02321">
    <property type="entry name" value="OEP"/>
    <property type="match status" value="2"/>
</dbReference>
<dbReference type="GO" id="GO:0009279">
    <property type="term" value="C:cell outer membrane"/>
    <property type="evidence" value="ECO:0007669"/>
    <property type="project" value="UniProtKB-SubCell"/>
</dbReference>
<dbReference type="GO" id="GO:1990281">
    <property type="term" value="C:efflux pump complex"/>
    <property type="evidence" value="ECO:0007669"/>
    <property type="project" value="TreeGrafter"/>
</dbReference>
<dbReference type="PANTHER" id="PTHR30026">
    <property type="entry name" value="OUTER MEMBRANE PROTEIN TOLC"/>
    <property type="match status" value="1"/>
</dbReference>
<evidence type="ECO:0000256" key="7">
    <source>
        <dbReference type="ARBA" id="ARBA00023237"/>
    </source>
</evidence>